<name>A0A1V9F0N9_9BACT</name>
<dbReference type="Proteomes" id="UP000192276">
    <property type="component" value="Unassembled WGS sequence"/>
</dbReference>
<feature type="chain" id="PRO_5013184293" description="Thioredoxin-like fold domain-containing protein" evidence="1">
    <location>
        <begin position="21"/>
        <end position="386"/>
    </location>
</feature>
<proteinExistence type="predicted"/>
<evidence type="ECO:0000259" key="2">
    <source>
        <dbReference type="Pfam" id="PF13098"/>
    </source>
</evidence>
<dbReference type="OrthoDB" id="120730at2"/>
<comment type="caution">
    <text evidence="3">The sequence shown here is derived from an EMBL/GenBank/DDBJ whole genome shotgun (WGS) entry which is preliminary data.</text>
</comment>
<dbReference type="EMBL" id="LWBP01000216">
    <property type="protein sequence ID" value="OQP51918.1"/>
    <property type="molecule type" value="Genomic_DNA"/>
</dbReference>
<dbReference type="SUPFAM" id="SSF52833">
    <property type="entry name" value="Thioredoxin-like"/>
    <property type="match status" value="1"/>
</dbReference>
<dbReference type="Gene3D" id="3.40.30.10">
    <property type="entry name" value="Glutaredoxin"/>
    <property type="match status" value="1"/>
</dbReference>
<dbReference type="RefSeq" id="WP_081169880.1">
    <property type="nucleotide sequence ID" value="NZ_LWBP01000216.1"/>
</dbReference>
<dbReference type="AlphaFoldDB" id="A0A1V9F0N9"/>
<feature type="signal peptide" evidence="1">
    <location>
        <begin position="1"/>
        <end position="20"/>
    </location>
</feature>
<keyword evidence="4" id="KW-1185">Reference proteome</keyword>
<evidence type="ECO:0000256" key="1">
    <source>
        <dbReference type="SAM" id="SignalP"/>
    </source>
</evidence>
<dbReference type="Pfam" id="PF13098">
    <property type="entry name" value="Thioredoxin_2"/>
    <property type="match status" value="1"/>
</dbReference>
<evidence type="ECO:0000313" key="4">
    <source>
        <dbReference type="Proteomes" id="UP000192276"/>
    </source>
</evidence>
<dbReference type="STRING" id="550983.A4R26_29305"/>
<dbReference type="InterPro" id="IPR036249">
    <property type="entry name" value="Thioredoxin-like_sf"/>
</dbReference>
<keyword evidence="1" id="KW-0732">Signal</keyword>
<feature type="domain" description="Thioredoxin-like fold" evidence="2">
    <location>
        <begin position="39"/>
        <end position="132"/>
    </location>
</feature>
<dbReference type="InterPro" id="IPR012336">
    <property type="entry name" value="Thioredoxin-like_fold"/>
</dbReference>
<evidence type="ECO:0000313" key="3">
    <source>
        <dbReference type="EMBL" id="OQP51918.1"/>
    </source>
</evidence>
<reference evidence="4" key="1">
    <citation type="submission" date="2016-04" db="EMBL/GenBank/DDBJ databases">
        <authorList>
            <person name="Chen L."/>
            <person name="Zhuang W."/>
            <person name="Wang G."/>
        </authorList>
    </citation>
    <scope>NUCLEOTIDE SEQUENCE [LARGE SCALE GENOMIC DNA]</scope>
    <source>
        <strain evidence="4">208</strain>
    </source>
</reference>
<organism evidence="3 4">
    <name type="scientific">Niastella populi</name>
    <dbReference type="NCBI Taxonomy" id="550983"/>
    <lineage>
        <taxon>Bacteria</taxon>
        <taxon>Pseudomonadati</taxon>
        <taxon>Bacteroidota</taxon>
        <taxon>Chitinophagia</taxon>
        <taxon>Chitinophagales</taxon>
        <taxon>Chitinophagaceae</taxon>
        <taxon>Niastella</taxon>
    </lineage>
</organism>
<accession>A0A1V9F0N9</accession>
<gene>
    <name evidence="3" type="ORF">A4R26_29305</name>
</gene>
<sequence>MNRLVVLLWLLTCCATRSLAQEAKGLPPATSWNSLLKRAADNNKPILIHVSAQWCGFCARMDTATFSDPDVQARLSQYFITAAADVDSTTLGRELAIKYAIRSFPAYVVLNSRGYLVMQAFGFKKKEDFLSLILEARKAAGHQAIKGYSNQLSPDSYQPFYREMYDAGKKHYCAEEVAAYLNTQRDLFSEANWVIMAVCRLTPAYNDHFLSKIEKYAALYGWAPVRKKLSAVCNEKILAAAKTANEKELQYVMGLVKQYFEPADAEPELAKHLQTFYLNSHQHTKMLQLLEHGTVAAVHAPMYVYNITMQTDVEEEVLSRAETLMRTLAAQDPSYNNLSVLAHVLYTRNKSHEALTVTEKALTVVDVEDASFAEELRRNILDIGIL</sequence>
<protein>
    <recommendedName>
        <fullName evidence="2">Thioredoxin-like fold domain-containing protein</fullName>
    </recommendedName>
</protein>